<protein>
    <recommendedName>
        <fullName evidence="5">CHY-type domain-containing protein</fullName>
    </recommendedName>
</protein>
<dbReference type="GO" id="GO:0008270">
    <property type="term" value="F:zinc ion binding"/>
    <property type="evidence" value="ECO:0007669"/>
    <property type="project" value="UniProtKB-KW"/>
</dbReference>
<dbReference type="PANTHER" id="PTHR28082:SF2">
    <property type="entry name" value="CHY-TYPE DOMAIN-CONTAINING PROTEIN"/>
    <property type="match status" value="1"/>
</dbReference>
<organism evidence="6 7">
    <name type="scientific">Dictyostelium firmibasis</name>
    <dbReference type="NCBI Taxonomy" id="79012"/>
    <lineage>
        <taxon>Eukaryota</taxon>
        <taxon>Amoebozoa</taxon>
        <taxon>Evosea</taxon>
        <taxon>Eumycetozoa</taxon>
        <taxon>Dictyostelia</taxon>
        <taxon>Dictyosteliales</taxon>
        <taxon>Dictyosteliaceae</taxon>
        <taxon>Dictyostelium</taxon>
    </lineage>
</organism>
<keyword evidence="1" id="KW-0479">Metal-binding</keyword>
<dbReference type="SUPFAM" id="SSF161219">
    <property type="entry name" value="CHY zinc finger-like"/>
    <property type="match status" value="1"/>
</dbReference>
<keyword evidence="3" id="KW-0862">Zinc</keyword>
<dbReference type="InterPro" id="IPR008913">
    <property type="entry name" value="Znf_CHY"/>
</dbReference>
<evidence type="ECO:0000256" key="3">
    <source>
        <dbReference type="ARBA" id="ARBA00022833"/>
    </source>
</evidence>
<dbReference type="GO" id="GO:0045041">
    <property type="term" value="P:protein import into mitochondrial intermembrane space"/>
    <property type="evidence" value="ECO:0007669"/>
    <property type="project" value="TreeGrafter"/>
</dbReference>
<gene>
    <name evidence="6" type="ORF">RB653_006702</name>
</gene>
<name>A0AAN7YLF1_9MYCE</name>
<dbReference type="Proteomes" id="UP001344447">
    <property type="component" value="Unassembled WGS sequence"/>
</dbReference>
<accession>A0AAN7YLF1</accession>
<reference evidence="6 7" key="1">
    <citation type="submission" date="2023-11" db="EMBL/GenBank/DDBJ databases">
        <title>Dfirmibasis_genome.</title>
        <authorList>
            <person name="Edelbroek B."/>
            <person name="Kjellin J."/>
            <person name="Jerlstrom-Hultqvist J."/>
            <person name="Soderbom F."/>
        </authorList>
    </citation>
    <scope>NUCLEOTIDE SEQUENCE [LARGE SCALE GENOMIC DNA]</scope>
    <source>
        <strain evidence="6 7">TNS-C-14</strain>
    </source>
</reference>
<proteinExistence type="predicted"/>
<dbReference type="InterPro" id="IPR052604">
    <property type="entry name" value="Mito_Tim_assembly_helper"/>
</dbReference>
<comment type="caution">
    <text evidence="6">The sequence shown here is derived from an EMBL/GenBank/DDBJ whole genome shotgun (WGS) entry which is preliminary data.</text>
</comment>
<evidence type="ECO:0000256" key="1">
    <source>
        <dbReference type="ARBA" id="ARBA00022723"/>
    </source>
</evidence>
<evidence type="ECO:0000256" key="4">
    <source>
        <dbReference type="PROSITE-ProRule" id="PRU00601"/>
    </source>
</evidence>
<evidence type="ECO:0000256" key="2">
    <source>
        <dbReference type="ARBA" id="ARBA00022771"/>
    </source>
</evidence>
<feature type="domain" description="CHY-type" evidence="5">
    <location>
        <begin position="1"/>
        <end position="71"/>
    </location>
</feature>
<dbReference type="InterPro" id="IPR037274">
    <property type="entry name" value="Znf_CHY_sf"/>
</dbReference>
<dbReference type="PROSITE" id="PS51266">
    <property type="entry name" value="ZF_CHY"/>
    <property type="match status" value="1"/>
</dbReference>
<dbReference type="GO" id="GO:0005758">
    <property type="term" value="C:mitochondrial intermembrane space"/>
    <property type="evidence" value="ECO:0007669"/>
    <property type="project" value="TreeGrafter"/>
</dbReference>
<dbReference type="EMBL" id="JAVFKY010000005">
    <property type="protein sequence ID" value="KAK5575569.1"/>
    <property type="molecule type" value="Genomic_DNA"/>
</dbReference>
<dbReference type="Pfam" id="PF05495">
    <property type="entry name" value="zf-CHY"/>
    <property type="match status" value="1"/>
</dbReference>
<dbReference type="AlphaFoldDB" id="A0AAN7YLF1"/>
<evidence type="ECO:0000259" key="5">
    <source>
        <dbReference type="PROSITE" id="PS51266"/>
    </source>
</evidence>
<evidence type="ECO:0000313" key="7">
    <source>
        <dbReference type="Proteomes" id="UP001344447"/>
    </source>
</evidence>
<keyword evidence="7" id="KW-1185">Reference proteome</keyword>
<keyword evidence="2 4" id="KW-0863">Zinc-finger</keyword>
<sequence length="118" mass="13976">MCKHILNAQVSIRAKCCNKWFDCSDCHSEVSDHDIYKSDEMIFACKKCKKVFRKTISTFEEADEYCPHCDNHYYLNAKQPQAKISLELDGDERVKTLMLDPRQKRLHKLMYDGQEHEQ</sequence>
<dbReference type="PANTHER" id="PTHR28082">
    <property type="entry name" value="ZINC FINGER PROTEIN"/>
    <property type="match status" value="1"/>
</dbReference>
<evidence type="ECO:0000313" key="6">
    <source>
        <dbReference type="EMBL" id="KAK5575569.1"/>
    </source>
</evidence>